<proteinExistence type="predicted"/>
<organism evidence="3 4">
    <name type="scientific">Striga asiatica</name>
    <name type="common">Asiatic witchweed</name>
    <name type="synonym">Buchnera asiatica</name>
    <dbReference type="NCBI Taxonomy" id="4170"/>
    <lineage>
        <taxon>Eukaryota</taxon>
        <taxon>Viridiplantae</taxon>
        <taxon>Streptophyta</taxon>
        <taxon>Embryophyta</taxon>
        <taxon>Tracheophyta</taxon>
        <taxon>Spermatophyta</taxon>
        <taxon>Magnoliopsida</taxon>
        <taxon>eudicotyledons</taxon>
        <taxon>Gunneridae</taxon>
        <taxon>Pentapetalae</taxon>
        <taxon>asterids</taxon>
        <taxon>lamiids</taxon>
        <taxon>Lamiales</taxon>
        <taxon>Orobanchaceae</taxon>
        <taxon>Buchnereae</taxon>
        <taxon>Striga</taxon>
    </lineage>
</organism>
<evidence type="ECO:0000313" key="3">
    <source>
        <dbReference type="EMBL" id="GER33993.1"/>
    </source>
</evidence>
<dbReference type="AlphaFoldDB" id="A0A5A7PM97"/>
<keyword evidence="2" id="KW-0472">Membrane</keyword>
<dbReference type="Proteomes" id="UP000325081">
    <property type="component" value="Unassembled WGS sequence"/>
</dbReference>
<keyword evidence="2" id="KW-0812">Transmembrane</keyword>
<dbReference type="EMBL" id="BKCP01004849">
    <property type="protein sequence ID" value="GER33993.1"/>
    <property type="molecule type" value="Genomic_DNA"/>
</dbReference>
<accession>A0A5A7PM97</accession>
<reference evidence="4" key="1">
    <citation type="journal article" date="2019" name="Curr. Biol.">
        <title>Genome Sequence of Striga asiatica Provides Insight into the Evolution of Plant Parasitism.</title>
        <authorList>
            <person name="Yoshida S."/>
            <person name="Kim S."/>
            <person name="Wafula E.K."/>
            <person name="Tanskanen J."/>
            <person name="Kim Y.M."/>
            <person name="Honaas L."/>
            <person name="Yang Z."/>
            <person name="Spallek T."/>
            <person name="Conn C.E."/>
            <person name="Ichihashi Y."/>
            <person name="Cheong K."/>
            <person name="Cui S."/>
            <person name="Der J.P."/>
            <person name="Gundlach H."/>
            <person name="Jiao Y."/>
            <person name="Hori C."/>
            <person name="Ishida J.K."/>
            <person name="Kasahara H."/>
            <person name="Kiba T."/>
            <person name="Kim M.S."/>
            <person name="Koo N."/>
            <person name="Laohavisit A."/>
            <person name="Lee Y.H."/>
            <person name="Lumba S."/>
            <person name="McCourt P."/>
            <person name="Mortimer J.C."/>
            <person name="Mutuku J.M."/>
            <person name="Nomura T."/>
            <person name="Sasaki-Sekimoto Y."/>
            <person name="Seto Y."/>
            <person name="Wang Y."/>
            <person name="Wakatake T."/>
            <person name="Sakakibara H."/>
            <person name="Demura T."/>
            <person name="Yamaguchi S."/>
            <person name="Yoneyama K."/>
            <person name="Manabe R.I."/>
            <person name="Nelson D.C."/>
            <person name="Schulman A.H."/>
            <person name="Timko M.P."/>
            <person name="dePamphilis C.W."/>
            <person name="Choi D."/>
            <person name="Shirasu K."/>
        </authorList>
    </citation>
    <scope>NUCLEOTIDE SEQUENCE [LARGE SCALE GENOMIC DNA]</scope>
    <source>
        <strain evidence="4">cv. UVA1</strain>
    </source>
</reference>
<name>A0A5A7PM97_STRAF</name>
<gene>
    <name evidence="3" type="ORF">STAS_10172</name>
</gene>
<sequence length="157" mass="16982">MSGAIAYTPRLIEVISSFIFLPPMLVLLSLCVASVYNAVYVVDLDGNIHIPFAPSAALRPSTAPSPSINLRCPLPATVIERNPKFESSGHRHRVCIDKKVVNSRASAPRTVAGRPSSSSLKGRYSRKHNNKSGEAGSEGCKIGILLKIFGRFCEDFV</sequence>
<feature type="region of interest" description="Disordered" evidence="1">
    <location>
        <begin position="107"/>
        <end position="136"/>
    </location>
</feature>
<protein>
    <submittedName>
        <fullName evidence="3">U-box domain-containing protein 6</fullName>
    </submittedName>
</protein>
<feature type="transmembrane region" description="Helical" evidence="2">
    <location>
        <begin position="20"/>
        <end position="42"/>
    </location>
</feature>
<keyword evidence="4" id="KW-1185">Reference proteome</keyword>
<evidence type="ECO:0000256" key="1">
    <source>
        <dbReference type="SAM" id="MobiDB-lite"/>
    </source>
</evidence>
<comment type="caution">
    <text evidence="3">The sequence shown here is derived from an EMBL/GenBank/DDBJ whole genome shotgun (WGS) entry which is preliminary data.</text>
</comment>
<evidence type="ECO:0000256" key="2">
    <source>
        <dbReference type="SAM" id="Phobius"/>
    </source>
</evidence>
<evidence type="ECO:0000313" key="4">
    <source>
        <dbReference type="Proteomes" id="UP000325081"/>
    </source>
</evidence>
<keyword evidence="2" id="KW-1133">Transmembrane helix</keyword>